<keyword evidence="7 16" id="KW-0418">Kinase</keyword>
<feature type="domain" description="Nucleoside diphosphate kinase-like" evidence="15">
    <location>
        <begin position="344"/>
        <end position="484"/>
    </location>
</feature>
<dbReference type="GO" id="GO:0004550">
    <property type="term" value="F:nucleoside diphosphate kinase activity"/>
    <property type="evidence" value="ECO:0007669"/>
    <property type="project" value="InterPro"/>
</dbReference>
<feature type="binding site" evidence="11">
    <location>
        <position position="428"/>
    </location>
    <ligand>
        <name>ATP</name>
        <dbReference type="ChEBI" id="CHEBI:30616"/>
    </ligand>
</feature>
<dbReference type="GO" id="GO:0046872">
    <property type="term" value="F:metal ion binding"/>
    <property type="evidence" value="ECO:0007669"/>
    <property type="project" value="UniProtKB-KW"/>
</dbReference>
<feature type="transmembrane region" description="Helical" evidence="14">
    <location>
        <begin position="9"/>
        <end position="30"/>
    </location>
</feature>
<dbReference type="InterPro" id="IPR034907">
    <property type="entry name" value="NDK-like_dom"/>
</dbReference>
<dbReference type="InterPro" id="IPR001564">
    <property type="entry name" value="Nucleoside_diP_kinase"/>
</dbReference>
<dbReference type="GO" id="GO:0006241">
    <property type="term" value="P:CTP biosynthetic process"/>
    <property type="evidence" value="ECO:0007669"/>
    <property type="project" value="InterPro"/>
</dbReference>
<dbReference type="OrthoDB" id="2162449at2759"/>
<feature type="binding site" evidence="11">
    <location>
        <position position="1153"/>
    </location>
    <ligand>
        <name>ATP</name>
        <dbReference type="ChEBI" id="CHEBI:30616"/>
    </ligand>
</feature>
<evidence type="ECO:0000256" key="6">
    <source>
        <dbReference type="ARBA" id="ARBA00022741"/>
    </source>
</evidence>
<name>A0A1Y1XQX0_9FUNG</name>
<keyword evidence="14" id="KW-1133">Transmembrane helix</keyword>
<evidence type="ECO:0000256" key="2">
    <source>
        <dbReference type="ARBA" id="ARBA00017632"/>
    </source>
</evidence>
<dbReference type="Proteomes" id="UP000193944">
    <property type="component" value="Unassembled WGS sequence"/>
</dbReference>
<dbReference type="InterPro" id="IPR023005">
    <property type="entry name" value="Nucleoside_diP_kinase_AS"/>
</dbReference>
<feature type="binding site" evidence="11">
    <location>
        <position position="836"/>
    </location>
    <ligand>
        <name>ATP</name>
        <dbReference type="ChEBI" id="CHEBI:30616"/>
    </ligand>
</feature>
<dbReference type="Pfam" id="PF00085">
    <property type="entry name" value="Thioredoxin"/>
    <property type="match status" value="1"/>
</dbReference>
<evidence type="ECO:0000256" key="5">
    <source>
        <dbReference type="ARBA" id="ARBA00022723"/>
    </source>
</evidence>
<feature type="binding site" evidence="11">
    <location>
        <position position="884"/>
    </location>
    <ligand>
        <name>ATP</name>
        <dbReference type="ChEBI" id="CHEBI:30616"/>
    </ligand>
</feature>
<evidence type="ECO:0000256" key="3">
    <source>
        <dbReference type="ARBA" id="ARBA00022490"/>
    </source>
</evidence>
<evidence type="ECO:0000256" key="4">
    <source>
        <dbReference type="ARBA" id="ARBA00022679"/>
    </source>
</evidence>
<dbReference type="Gene3D" id="3.40.30.10">
    <property type="entry name" value="Glutaredoxin"/>
    <property type="match status" value="1"/>
</dbReference>
<feature type="domain" description="Nucleoside diphosphate kinase-like" evidence="15">
    <location>
        <begin position="491"/>
        <end position="632"/>
    </location>
</feature>
<feature type="domain" description="Nucleoside diphosphate kinase-like" evidence="15">
    <location>
        <begin position="1219"/>
        <end position="1355"/>
    </location>
</feature>
<feature type="binding site" evidence="11">
    <location>
        <position position="1033"/>
    </location>
    <ligand>
        <name>ATP</name>
        <dbReference type="ChEBI" id="CHEBI:30616"/>
    </ligand>
</feature>
<dbReference type="PROSITE" id="PS00469">
    <property type="entry name" value="NDPK"/>
    <property type="match status" value="2"/>
</dbReference>
<evidence type="ECO:0000256" key="8">
    <source>
        <dbReference type="ARBA" id="ARBA00022840"/>
    </source>
</evidence>
<organism evidence="16 17">
    <name type="scientific">Anaeromyces robustus</name>
    <dbReference type="NCBI Taxonomy" id="1754192"/>
    <lineage>
        <taxon>Eukaryota</taxon>
        <taxon>Fungi</taxon>
        <taxon>Fungi incertae sedis</taxon>
        <taxon>Chytridiomycota</taxon>
        <taxon>Chytridiomycota incertae sedis</taxon>
        <taxon>Neocallimastigomycetes</taxon>
        <taxon>Neocallimastigales</taxon>
        <taxon>Neocallimastigaceae</taxon>
        <taxon>Anaeromyces</taxon>
    </lineage>
</organism>
<feature type="binding site" evidence="11">
    <location>
        <position position="1183"/>
    </location>
    <ligand>
        <name>ATP</name>
        <dbReference type="ChEBI" id="CHEBI:30616"/>
    </ligand>
</feature>
<dbReference type="PANTHER" id="PTHR46161:SF3">
    <property type="entry name" value="NUCLEOSIDE DIPHOSPHATE KINASE DDB_G0292928-RELATED"/>
    <property type="match status" value="1"/>
</dbReference>
<sequence>MTLLKRIDFLFLLVIIYTSLYILLNSFYFFKNEQNLKKNYKSNMAGNRQQFEYIYKIQTQEQWEEELKKPTIEVFDVYAGWAGPCNAITSTFKRLKLELNDDVTFCQVKADDIEDLKDYRDNSCPFFLFYNHGVFVDMVQGVNASLIEKKIKQQIENEKNGIERVVFVPAKKEKPKTPLKLKKEKKIEKEYVIAILKPEVLRNDIIEKIIEMFMKNSFAIEEKKDIELTPEQVSIIYNDIPDDNPLKSKHIEYMSSNPCLAFLLAREDPFTLLNELSGPENPSVAKEENPESIRSIYGVDEIKNAIYGSKNSVSVLRDAEILFPERVTEIKEQQEKLKVISSRVQYTLIIIKPDAYKDGKKDEIFNIIKSNDFNIIAEKEILLSKDMAQEFYRDHISKSFYENLTKYMSSAPIYAAVIEKENAIKSIRNLIGPTNPEKAKEVAPNSIRALFGIDVCKNAIHASDTISNAEKEINILFPEIEELRDEVKPIIERTLALIKPDLYAEEGKKDEIISFIQEKGYSIIDEKEIKMELETASEFYKEHENQTFFEDLINYISSEPVYAMVLEKLEAIQDLIYLVGPKDVEEAKMLHPECLRAKYGKDILRNGIHCSSNEKNAIKEIKLLFPRVDPLALQSNEVERVLFLIKPDVYANNKKDEICDILINDGYNILAEKELIMSKETSSIIFKKHEGKSFFNELIEWVSNKPIYAMVIERIDGISRLYRIKGPTDPAKAIRDAPGSLRAKYGTDGVKNVVHSSDSVETGKEEIDLLFPELSEILLHESTLALIKPDAYSSGKKDDIVKMIKDNGFNILAEKEFKMSLDIAKQFYKEHYGKPFFETLTTWMSSTPIYAMKLEKENAVKAWRELMGPTNSEKARESAPQSIRALYGTDGSQNAVHGSDSILNAKRELNIIFPELEPKTSTLALIKPDAFGAGKKDEIIKIIKNNNFNIVAEKEFTMTMDIAKEFYKEHEGKSFFDDLTTWMSSAPIYAMKLERANAVKTWRQIMGPTNAEKARIEAPLSIRALFGKDGSQNAVHGSDSAKSAERELGIIFPELNSNSSSTNEESNEKTTTLALIKPDAYGAGKKDDIVKMIKDNGFNILSEKEFTMTMDIAKEFYKEHEGKPFYDDLTTWMSSAPIYAMKLEKVNAVKAWRELMGPTNSEKARAEAPQSIRALFGTDGSQNAVHGSDSAKSAERELGIIFPELNSNPISTNEESNEKTTTLALIKPDAYGAGKKDDIVKMIKDNGFNILSEKEFTMTMDIAKEFYRDHEGKPFYDDLTTWMSSAPIYAMKLEKVNAVKAWRELMGPTNSEKAREIAPESIRAQFGTDGSKNAVHGSDSNDNAKRELDIIFPELK</sequence>
<dbReference type="SUPFAM" id="SSF54919">
    <property type="entry name" value="Nucleoside diphosphate kinase, NDK"/>
    <property type="match status" value="8"/>
</dbReference>
<keyword evidence="3" id="KW-0963">Cytoplasm</keyword>
<evidence type="ECO:0000256" key="12">
    <source>
        <dbReference type="RuleBase" id="RU004011"/>
    </source>
</evidence>
<feature type="active site" description="Pros-phosphohistidine intermediate" evidence="11">
    <location>
        <position position="1186"/>
    </location>
</feature>
<feature type="active site" description="Pros-phosphohistidine intermediate" evidence="11">
    <location>
        <position position="755"/>
    </location>
</feature>
<feature type="domain" description="Nucleoside diphosphate kinase-like" evidence="15">
    <location>
        <begin position="780"/>
        <end position="918"/>
    </location>
</feature>
<feature type="binding site" evidence="11">
    <location>
        <position position="927"/>
    </location>
    <ligand>
        <name>ATP</name>
        <dbReference type="ChEBI" id="CHEBI:30616"/>
    </ligand>
</feature>
<feature type="binding site" evidence="11">
    <location>
        <position position="1275"/>
    </location>
    <ligand>
        <name>ATP</name>
        <dbReference type="ChEBI" id="CHEBI:30616"/>
    </ligand>
</feature>
<feature type="binding site" evidence="11">
    <location>
        <position position="1309"/>
    </location>
    <ligand>
        <name>ATP</name>
        <dbReference type="ChEBI" id="CHEBI:30616"/>
    </ligand>
</feature>
<feature type="binding site" evidence="11">
    <location>
        <position position="894"/>
    </location>
    <ligand>
        <name>ATP</name>
        <dbReference type="ChEBI" id="CHEBI:30616"/>
    </ligand>
</feature>
<feature type="binding site" evidence="11">
    <location>
        <position position="864"/>
    </location>
    <ligand>
        <name>ATP</name>
        <dbReference type="ChEBI" id="CHEBI:30616"/>
    </ligand>
</feature>
<protein>
    <recommendedName>
        <fullName evidence="2">Nucleoside diphosphate kinase</fullName>
    </recommendedName>
</protein>
<feature type="binding site" evidence="11">
    <location>
        <position position="1003"/>
    </location>
    <ligand>
        <name>ATP</name>
        <dbReference type="ChEBI" id="CHEBI:30616"/>
    </ligand>
</feature>
<keyword evidence="14" id="KW-0472">Membrane</keyword>
<keyword evidence="10" id="KW-0546">Nucleotide metabolism</keyword>
<feature type="binding site" evidence="11">
    <location>
        <position position="1323"/>
    </location>
    <ligand>
        <name>ATP</name>
        <dbReference type="ChEBI" id="CHEBI:30616"/>
    </ligand>
</feature>
<dbReference type="PRINTS" id="PR01243">
    <property type="entry name" value="NUCDPKINASE"/>
</dbReference>
<dbReference type="InterPro" id="IPR036249">
    <property type="entry name" value="Thioredoxin-like_sf"/>
</dbReference>
<feature type="binding site" evidence="11">
    <location>
        <position position="788"/>
    </location>
    <ligand>
        <name>ATP</name>
        <dbReference type="ChEBI" id="CHEBI:30616"/>
    </ligand>
</feature>
<dbReference type="Pfam" id="PF00334">
    <property type="entry name" value="NDK"/>
    <property type="match status" value="8"/>
</dbReference>
<feature type="binding site" evidence="11">
    <location>
        <position position="1333"/>
    </location>
    <ligand>
        <name>ATP</name>
        <dbReference type="ChEBI" id="CHEBI:30616"/>
    </ligand>
</feature>
<keyword evidence="8" id="KW-0067">ATP-binding</keyword>
<gene>
    <name evidence="16" type="ORF">BCR32DRAFT_263948</name>
</gene>
<feature type="binding site" evidence="11">
    <location>
        <position position="1077"/>
    </location>
    <ligand>
        <name>ATP</name>
        <dbReference type="ChEBI" id="CHEBI:30616"/>
    </ligand>
</feature>
<comment type="caution">
    <text evidence="11">Lacks conserved residue(s) required for the propagation of feature annotation.</text>
</comment>
<evidence type="ECO:0000256" key="14">
    <source>
        <dbReference type="SAM" id="Phobius"/>
    </source>
</evidence>
<comment type="caution">
    <text evidence="16">The sequence shown here is derived from an EMBL/GenBank/DDBJ whole genome shotgun (WGS) entry which is preliminary data.</text>
</comment>
<feature type="domain" description="Nucleoside diphosphate kinase-like" evidence="15">
    <location>
        <begin position="189"/>
        <end position="330"/>
    </location>
</feature>
<feature type="binding site" evidence="11">
    <location>
        <position position="1303"/>
    </location>
    <ligand>
        <name>ATP</name>
        <dbReference type="ChEBI" id="CHEBI:30616"/>
    </ligand>
</feature>
<keyword evidence="14" id="KW-0812">Transmembrane</keyword>
<dbReference type="STRING" id="1754192.A0A1Y1XQX0"/>
<feature type="binding site" evidence="11">
    <location>
        <position position="1173"/>
    </location>
    <ligand>
        <name>ATP</name>
        <dbReference type="ChEBI" id="CHEBI:30616"/>
    </ligand>
</feature>
<feature type="binding site" evidence="11">
    <location>
        <position position="1159"/>
    </location>
    <ligand>
        <name>ATP</name>
        <dbReference type="ChEBI" id="CHEBI:30616"/>
    </ligand>
</feature>
<feature type="binding site" evidence="11">
    <location>
        <position position="1227"/>
    </location>
    <ligand>
        <name>ATP</name>
        <dbReference type="ChEBI" id="CHEBI:30616"/>
    </ligand>
</feature>
<dbReference type="SMART" id="SM00562">
    <property type="entry name" value="NDK"/>
    <property type="match status" value="8"/>
</dbReference>
<feature type="domain" description="Nucleoside diphosphate kinase-like" evidence="15">
    <location>
        <begin position="919"/>
        <end position="1059"/>
    </location>
</feature>
<keyword evidence="4" id="KW-0808">Transferase</keyword>
<evidence type="ECO:0000256" key="9">
    <source>
        <dbReference type="ARBA" id="ARBA00022842"/>
    </source>
</evidence>
<feature type="domain" description="Nucleoside diphosphate kinase-like" evidence="15">
    <location>
        <begin position="1069"/>
        <end position="1209"/>
    </location>
</feature>
<accession>A0A1Y1XQX0</accession>
<feature type="active site" description="Pros-phosphohistidine intermediate" evidence="11">
    <location>
        <position position="1036"/>
    </location>
</feature>
<dbReference type="SUPFAM" id="SSF52833">
    <property type="entry name" value="Thioredoxin-like"/>
    <property type="match status" value="1"/>
</dbReference>
<keyword evidence="9" id="KW-0460">Magnesium</keyword>
<dbReference type="GO" id="GO:0006183">
    <property type="term" value="P:GTP biosynthetic process"/>
    <property type="evidence" value="ECO:0007669"/>
    <property type="project" value="InterPro"/>
</dbReference>
<feature type="domain" description="Nucleoside diphosphate kinase-like" evidence="15">
    <location>
        <begin position="638"/>
        <end position="778"/>
    </location>
</feature>
<keyword evidence="5" id="KW-0479">Metal-binding</keyword>
<feature type="binding site" evidence="11">
    <location>
        <position position="448"/>
    </location>
    <ligand>
        <name>ATP</name>
        <dbReference type="ChEBI" id="CHEBI:30616"/>
    </ligand>
</feature>
<feature type="binding site" evidence="11">
    <location>
        <position position="1023"/>
    </location>
    <ligand>
        <name>ATP</name>
        <dbReference type="ChEBI" id="CHEBI:30616"/>
    </ligand>
</feature>
<evidence type="ECO:0000256" key="1">
    <source>
        <dbReference type="ARBA" id="ARBA00008142"/>
    </source>
</evidence>
<comment type="similarity">
    <text evidence="1 11 12">Belongs to the NDK family.</text>
</comment>
<feature type="region of interest" description="Disordered" evidence="13">
    <location>
        <begin position="1323"/>
        <end position="1345"/>
    </location>
</feature>
<dbReference type="GO" id="GO:0005524">
    <property type="term" value="F:ATP binding"/>
    <property type="evidence" value="ECO:0007669"/>
    <property type="project" value="UniProtKB-KW"/>
</dbReference>
<dbReference type="InterPro" id="IPR036850">
    <property type="entry name" value="NDK-like_dom_sf"/>
</dbReference>
<reference evidence="16 17" key="1">
    <citation type="submission" date="2016-08" db="EMBL/GenBank/DDBJ databases">
        <title>A Parts List for Fungal Cellulosomes Revealed by Comparative Genomics.</title>
        <authorList>
            <consortium name="DOE Joint Genome Institute"/>
            <person name="Haitjema C.H."/>
            <person name="Gilmore S.P."/>
            <person name="Henske J.K."/>
            <person name="Solomon K.V."/>
            <person name="De Groot R."/>
            <person name="Kuo A."/>
            <person name="Mondo S.J."/>
            <person name="Salamov A.A."/>
            <person name="Labutti K."/>
            <person name="Zhao Z."/>
            <person name="Chiniquy J."/>
            <person name="Barry K."/>
            <person name="Brewer H.M."/>
            <person name="Purvine S.O."/>
            <person name="Wright A.T."/>
            <person name="Boxma B."/>
            <person name="Van Alen T."/>
            <person name="Hackstein J.H."/>
            <person name="Baker S.E."/>
            <person name="Grigoriev I.V."/>
            <person name="O'Malley M.A."/>
        </authorList>
    </citation>
    <scope>NUCLEOTIDE SEQUENCE [LARGE SCALE GENOMIC DNA]</scope>
    <source>
        <strain evidence="16 17">S4</strain>
    </source>
</reference>
<keyword evidence="6" id="KW-0547">Nucleotide-binding</keyword>
<feature type="binding site" evidence="11">
    <location>
        <position position="352"/>
    </location>
    <ligand>
        <name>ATP</name>
        <dbReference type="ChEBI" id="CHEBI:30616"/>
    </ligand>
</feature>
<feature type="active site" description="Pros-phosphohistidine intermediate" evidence="11">
    <location>
        <position position="461"/>
    </location>
</feature>
<feature type="active site" description="Pros-phosphohistidine intermediate" evidence="11">
    <location>
        <position position="609"/>
    </location>
</feature>
<evidence type="ECO:0000256" key="13">
    <source>
        <dbReference type="SAM" id="MobiDB-lite"/>
    </source>
</evidence>
<dbReference type="PROSITE" id="PS51374">
    <property type="entry name" value="NDPK_LIKE"/>
    <property type="match status" value="8"/>
</dbReference>
<keyword evidence="17" id="KW-1185">Reference proteome</keyword>
<dbReference type="Gene3D" id="3.30.70.141">
    <property type="entry name" value="Nucleoside diphosphate kinase-like domain"/>
    <property type="match status" value="8"/>
</dbReference>
<feature type="active site" description="Pros-phosphohistidine intermediate" evidence="11">
    <location>
        <position position="897"/>
    </location>
</feature>
<feature type="binding site" evidence="11">
    <location>
        <position position="458"/>
    </location>
    <ligand>
        <name>ATP</name>
        <dbReference type="ChEBI" id="CHEBI:30616"/>
    </ligand>
</feature>
<feature type="binding site" evidence="11">
    <location>
        <position position="1125"/>
    </location>
    <ligand>
        <name>ATP</name>
        <dbReference type="ChEBI" id="CHEBI:30616"/>
    </ligand>
</feature>
<reference evidence="16 17" key="2">
    <citation type="submission" date="2016-08" db="EMBL/GenBank/DDBJ databases">
        <title>Pervasive Adenine N6-methylation of Active Genes in Fungi.</title>
        <authorList>
            <consortium name="DOE Joint Genome Institute"/>
            <person name="Mondo S.J."/>
            <person name="Dannebaum R.O."/>
            <person name="Kuo R.C."/>
            <person name="Labutti K."/>
            <person name="Haridas S."/>
            <person name="Kuo A."/>
            <person name="Salamov A."/>
            <person name="Ahrendt S.R."/>
            <person name="Lipzen A."/>
            <person name="Sullivan W."/>
            <person name="Andreopoulos W.B."/>
            <person name="Clum A."/>
            <person name="Lindquist E."/>
            <person name="Daum C."/>
            <person name="Ramamoorthy G.K."/>
            <person name="Gryganskyi A."/>
            <person name="Culley D."/>
            <person name="Magnuson J.K."/>
            <person name="James T.Y."/>
            <person name="O'Malley M.A."/>
            <person name="Stajich J.E."/>
            <person name="Spatafora J.W."/>
            <person name="Visel A."/>
            <person name="Grigoriev I.V."/>
        </authorList>
    </citation>
    <scope>NUCLEOTIDE SEQUENCE [LARGE SCALE GENOMIC DNA]</scope>
    <source>
        <strain evidence="16 17">S4</strain>
    </source>
</reference>
<evidence type="ECO:0000313" key="16">
    <source>
        <dbReference type="EMBL" id="ORX87896.1"/>
    </source>
</evidence>
<dbReference type="GO" id="GO:0006228">
    <property type="term" value="P:UTP biosynthetic process"/>
    <property type="evidence" value="ECO:0007669"/>
    <property type="project" value="InterPro"/>
</dbReference>
<feature type="active site" description="Pros-phosphohistidine intermediate" evidence="11">
    <location>
        <position position="1336"/>
    </location>
</feature>
<evidence type="ECO:0000313" key="17">
    <source>
        <dbReference type="Proteomes" id="UP000193944"/>
    </source>
</evidence>
<proteinExistence type="inferred from homology"/>
<feature type="binding site" evidence="11">
    <location>
        <position position="870"/>
    </location>
    <ligand>
        <name>ATP</name>
        <dbReference type="ChEBI" id="CHEBI:30616"/>
    </ligand>
</feature>
<dbReference type="PANTHER" id="PTHR46161">
    <property type="entry name" value="NUCLEOSIDE DIPHOSPHATE KINASE"/>
    <property type="match status" value="1"/>
</dbReference>
<evidence type="ECO:0000256" key="10">
    <source>
        <dbReference type="ARBA" id="ARBA00023080"/>
    </source>
</evidence>
<feature type="binding site" evidence="11">
    <location>
        <position position="400"/>
    </location>
    <ligand>
        <name>ATP</name>
        <dbReference type="ChEBI" id="CHEBI:30616"/>
    </ligand>
</feature>
<dbReference type="EMBL" id="MCFG01000004">
    <property type="protein sequence ID" value="ORX87896.1"/>
    <property type="molecule type" value="Genomic_DNA"/>
</dbReference>
<evidence type="ECO:0000259" key="15">
    <source>
        <dbReference type="SMART" id="SM00562"/>
    </source>
</evidence>
<dbReference type="InterPro" id="IPR013766">
    <property type="entry name" value="Thioredoxin_domain"/>
</dbReference>
<feature type="binding site" evidence="11">
    <location>
        <position position="975"/>
    </location>
    <ligand>
        <name>ATP</name>
        <dbReference type="ChEBI" id="CHEBI:30616"/>
    </ligand>
</feature>
<evidence type="ECO:0000256" key="7">
    <source>
        <dbReference type="ARBA" id="ARBA00022777"/>
    </source>
</evidence>
<feature type="binding site" evidence="11">
    <location>
        <position position="1009"/>
    </location>
    <ligand>
        <name>ATP</name>
        <dbReference type="ChEBI" id="CHEBI:30616"/>
    </ligand>
</feature>
<feature type="binding site" evidence="11">
    <location>
        <position position="434"/>
    </location>
    <ligand>
        <name>ATP</name>
        <dbReference type="ChEBI" id="CHEBI:30616"/>
    </ligand>
</feature>
<evidence type="ECO:0000256" key="11">
    <source>
        <dbReference type="PROSITE-ProRule" id="PRU00706"/>
    </source>
</evidence>